<evidence type="ECO:0000256" key="6">
    <source>
        <dbReference type="ARBA" id="ARBA00022777"/>
    </source>
</evidence>
<keyword evidence="6" id="KW-0418">Kinase</keyword>
<keyword evidence="5" id="KW-0808">Transferase</keyword>
<dbReference type="SUPFAM" id="SSF54919">
    <property type="entry name" value="Nucleoside diphosphate kinase, NDK"/>
    <property type="match status" value="1"/>
</dbReference>
<dbReference type="InterPro" id="IPR001564">
    <property type="entry name" value="Nucleoside_diP_kinase"/>
</dbReference>
<comment type="similarity">
    <text evidence="2 7 8">Belongs to the NDK family.</text>
</comment>
<feature type="domain" description="Nucleoside diphosphate kinase-like" evidence="9">
    <location>
        <begin position="78"/>
        <end position="216"/>
    </location>
</feature>
<evidence type="ECO:0000313" key="11">
    <source>
        <dbReference type="Proteomes" id="UP000077521"/>
    </source>
</evidence>
<dbReference type="OrthoDB" id="2162449at2759"/>
<sequence length="229" mass="24369">MFARSSAARAAFSRAALNGARAVSTKTAASAASPSFAARAGLVAGAAATSLALYLSSAAQPVHAEGRRTVAGEYKTDSERSFVMIKPDGVSRQLVGKIISRFEERGYKIVAIKSVVPSKSLAEKHYSDLSSKPFFPSLVKYITQGVPVVAIVFEGKDVIRQGRRIVGATNPLDADAGSVRGQYFVSIGRNGIHASDGFDSATKEIGLWFNEKELAEYETAAWSQVFADN</sequence>
<evidence type="ECO:0000256" key="3">
    <source>
        <dbReference type="ARBA" id="ARBA00012966"/>
    </source>
</evidence>
<dbReference type="PROSITE" id="PS51374">
    <property type="entry name" value="NDPK_LIKE"/>
    <property type="match status" value="1"/>
</dbReference>
<evidence type="ECO:0000256" key="2">
    <source>
        <dbReference type="ARBA" id="ARBA00008142"/>
    </source>
</evidence>
<evidence type="ECO:0000256" key="7">
    <source>
        <dbReference type="PROSITE-ProRule" id="PRU00706"/>
    </source>
</evidence>
<comment type="caution">
    <text evidence="10">The sequence shown here is derived from an EMBL/GenBank/DDBJ whole genome shotgun (WGS) entry which is preliminary data.</text>
</comment>
<dbReference type="Pfam" id="PF00334">
    <property type="entry name" value="NDK"/>
    <property type="match status" value="1"/>
</dbReference>
<organism evidence="10 11">
    <name type="scientific">Tilletia indica</name>
    <dbReference type="NCBI Taxonomy" id="43049"/>
    <lineage>
        <taxon>Eukaryota</taxon>
        <taxon>Fungi</taxon>
        <taxon>Dikarya</taxon>
        <taxon>Basidiomycota</taxon>
        <taxon>Ustilaginomycotina</taxon>
        <taxon>Exobasidiomycetes</taxon>
        <taxon>Tilletiales</taxon>
        <taxon>Tilletiaceae</taxon>
        <taxon>Tilletia</taxon>
    </lineage>
</organism>
<dbReference type="GO" id="GO:0004550">
    <property type="term" value="F:nucleoside diphosphate kinase activity"/>
    <property type="evidence" value="ECO:0007669"/>
    <property type="project" value="UniProtKB-EC"/>
</dbReference>
<feature type="active site" description="Pros-phosphohistidine intermediate" evidence="7">
    <location>
        <position position="193"/>
    </location>
</feature>
<reference evidence="10" key="1">
    <citation type="submission" date="2016-04" db="EMBL/GenBank/DDBJ databases">
        <authorList>
            <person name="Nguyen H.D."/>
            <person name="Samba Siva P."/>
            <person name="Cullis J."/>
            <person name="Levesque C.A."/>
            <person name="Hambleton S."/>
        </authorList>
    </citation>
    <scope>NUCLEOTIDE SEQUENCE</scope>
    <source>
        <strain evidence="10">DAOMC 236416</strain>
    </source>
</reference>
<dbReference type="EMBL" id="LWDF02000013">
    <property type="protein sequence ID" value="KAE8260323.1"/>
    <property type="molecule type" value="Genomic_DNA"/>
</dbReference>
<feature type="binding site" evidence="7">
    <location>
        <position position="190"/>
    </location>
    <ligand>
        <name>ATP</name>
        <dbReference type="ChEBI" id="CHEBI:30616"/>
    </ligand>
</feature>
<protein>
    <recommendedName>
        <fullName evidence="4">Nucleoside diphosphate kinase</fullName>
        <ecNumber evidence="3">2.7.4.6</ecNumber>
    </recommendedName>
</protein>
<dbReference type="Gene3D" id="3.30.70.141">
    <property type="entry name" value="Nucleoside diphosphate kinase-like domain"/>
    <property type="match status" value="1"/>
</dbReference>
<name>A0A177TF66_9BASI</name>
<evidence type="ECO:0000256" key="1">
    <source>
        <dbReference type="ARBA" id="ARBA00001946"/>
    </source>
</evidence>
<gene>
    <name evidence="10" type="ORF">A4X13_0g425</name>
</gene>
<feature type="binding site" evidence="7">
    <location>
        <position position="134"/>
    </location>
    <ligand>
        <name>ATP</name>
        <dbReference type="ChEBI" id="CHEBI:30616"/>
    </ligand>
</feature>
<feature type="binding site" evidence="7">
    <location>
        <position position="180"/>
    </location>
    <ligand>
        <name>ATP</name>
        <dbReference type="ChEBI" id="CHEBI:30616"/>
    </ligand>
</feature>
<dbReference type="PANTHER" id="PTHR11349">
    <property type="entry name" value="NUCLEOSIDE DIPHOSPHATE KINASE"/>
    <property type="match status" value="1"/>
</dbReference>
<feature type="binding site" evidence="7">
    <location>
        <position position="169"/>
    </location>
    <ligand>
        <name>ATP</name>
        <dbReference type="ChEBI" id="CHEBI:30616"/>
    </ligand>
</feature>
<dbReference type="GO" id="GO:0006228">
    <property type="term" value="P:UTP biosynthetic process"/>
    <property type="evidence" value="ECO:0007669"/>
    <property type="project" value="InterPro"/>
</dbReference>
<dbReference type="AlphaFoldDB" id="A0A177TF66"/>
<dbReference type="InterPro" id="IPR036850">
    <property type="entry name" value="NDK-like_dom_sf"/>
</dbReference>
<dbReference type="InterPro" id="IPR034907">
    <property type="entry name" value="NDK-like_dom"/>
</dbReference>
<proteinExistence type="inferred from homology"/>
<dbReference type="GO" id="GO:0006241">
    <property type="term" value="P:CTP biosynthetic process"/>
    <property type="evidence" value="ECO:0007669"/>
    <property type="project" value="InterPro"/>
</dbReference>
<evidence type="ECO:0000256" key="4">
    <source>
        <dbReference type="ARBA" id="ARBA00017632"/>
    </source>
</evidence>
<dbReference type="EC" id="2.7.4.6" evidence="3"/>
<evidence type="ECO:0000313" key="10">
    <source>
        <dbReference type="EMBL" id="KAE8260323.1"/>
    </source>
</evidence>
<evidence type="ECO:0000259" key="9">
    <source>
        <dbReference type="SMART" id="SM00562"/>
    </source>
</evidence>
<feature type="binding site" evidence="7">
    <location>
        <position position="86"/>
    </location>
    <ligand>
        <name>ATP</name>
        <dbReference type="ChEBI" id="CHEBI:30616"/>
    </ligand>
</feature>
<feature type="binding site" evidence="7">
    <location>
        <position position="163"/>
    </location>
    <ligand>
        <name>ATP</name>
        <dbReference type="ChEBI" id="CHEBI:30616"/>
    </ligand>
</feature>
<dbReference type="FunFam" id="3.30.70.141:FF:000002">
    <property type="entry name" value="Nucleoside diphosphate kinase"/>
    <property type="match status" value="1"/>
</dbReference>
<reference evidence="10" key="2">
    <citation type="journal article" date="2019" name="IMA Fungus">
        <title>Genome sequencing and comparison of five Tilletia species to identify candidate genes for the detection of regulated species infecting wheat.</title>
        <authorList>
            <person name="Nguyen H.D.T."/>
            <person name="Sultana T."/>
            <person name="Kesanakurti P."/>
            <person name="Hambleton S."/>
        </authorList>
    </citation>
    <scope>NUCLEOTIDE SEQUENCE</scope>
    <source>
        <strain evidence="10">DAOMC 236416</strain>
    </source>
</reference>
<comment type="cofactor">
    <cofactor evidence="1">
        <name>Mg(2+)</name>
        <dbReference type="ChEBI" id="CHEBI:18420"/>
    </cofactor>
</comment>
<keyword evidence="11" id="KW-1185">Reference proteome</keyword>
<evidence type="ECO:0000256" key="8">
    <source>
        <dbReference type="RuleBase" id="RU004011"/>
    </source>
</evidence>
<evidence type="ECO:0000256" key="5">
    <source>
        <dbReference type="ARBA" id="ARBA00022679"/>
    </source>
</evidence>
<accession>A0A177TF66</accession>
<dbReference type="HAMAP" id="MF_00451">
    <property type="entry name" value="NDP_kinase"/>
    <property type="match status" value="1"/>
</dbReference>
<dbReference type="Proteomes" id="UP000077521">
    <property type="component" value="Unassembled WGS sequence"/>
</dbReference>
<dbReference type="GO" id="GO:0006183">
    <property type="term" value="P:GTP biosynthetic process"/>
    <property type="evidence" value="ECO:0007669"/>
    <property type="project" value="InterPro"/>
</dbReference>
<dbReference type="NCBIfam" id="NF001908">
    <property type="entry name" value="PRK00668.1"/>
    <property type="match status" value="1"/>
</dbReference>
<dbReference type="CDD" id="cd04413">
    <property type="entry name" value="NDPk_I"/>
    <property type="match status" value="1"/>
</dbReference>
<dbReference type="SMART" id="SM00562">
    <property type="entry name" value="NDK"/>
    <property type="match status" value="1"/>
</dbReference>
<dbReference type="PRINTS" id="PR01243">
    <property type="entry name" value="NUCDPKINASE"/>
</dbReference>